<dbReference type="Gene3D" id="3.30.200.20">
    <property type="entry name" value="Phosphorylase Kinase, domain 1"/>
    <property type="match status" value="1"/>
</dbReference>
<feature type="domain" description="Protein kinase" evidence="11">
    <location>
        <begin position="83"/>
        <end position="371"/>
    </location>
</feature>
<dbReference type="EMBL" id="CAJGYO010000001">
    <property type="protein sequence ID" value="CAD6205103.1"/>
    <property type="molecule type" value="Genomic_DNA"/>
</dbReference>
<evidence type="ECO:0000259" key="11">
    <source>
        <dbReference type="PROSITE" id="PS50011"/>
    </source>
</evidence>
<dbReference type="CDD" id="cd14066">
    <property type="entry name" value="STKc_IRAK"/>
    <property type="match status" value="1"/>
</dbReference>
<evidence type="ECO:0000256" key="5">
    <source>
        <dbReference type="ARBA" id="ARBA00022777"/>
    </source>
</evidence>
<dbReference type="PANTHER" id="PTHR45621">
    <property type="entry name" value="OS01G0588500 PROTEIN-RELATED"/>
    <property type="match status" value="1"/>
</dbReference>
<dbReference type="OrthoDB" id="4062651at2759"/>
<evidence type="ECO:0000313" key="13">
    <source>
        <dbReference type="Proteomes" id="UP000604825"/>
    </source>
</evidence>
<feature type="compositionally biased region" description="Low complexity" evidence="10">
    <location>
        <begin position="16"/>
        <end position="36"/>
    </location>
</feature>
<dbReference type="FunFam" id="3.30.200.20:FF:000228">
    <property type="entry name" value="Serine/threonine-protein kinase BIK1"/>
    <property type="match status" value="1"/>
</dbReference>
<evidence type="ECO:0000256" key="10">
    <source>
        <dbReference type="SAM" id="MobiDB-lite"/>
    </source>
</evidence>
<keyword evidence="4 8" id="KW-0547">Nucleotide-binding</keyword>
<keyword evidence="3" id="KW-0808">Transferase</keyword>
<protein>
    <recommendedName>
        <fullName evidence="1">non-specific serine/threonine protein kinase</fullName>
        <ecNumber evidence="1">2.7.11.1</ecNumber>
    </recommendedName>
</protein>
<name>A0A811MEE5_9POAL</name>
<evidence type="ECO:0000313" key="12">
    <source>
        <dbReference type="EMBL" id="CAD6205103.1"/>
    </source>
</evidence>
<gene>
    <name evidence="12" type="ORF">NCGR_LOCUS2936</name>
</gene>
<keyword evidence="2 9" id="KW-0723">Serine/threonine-protein kinase</keyword>
<dbReference type="FunFam" id="1.10.510.10:FF:000258">
    <property type="entry name" value="Probable serine/threonine-protein kinase PBL8"/>
    <property type="match status" value="1"/>
</dbReference>
<reference evidence="12" key="1">
    <citation type="submission" date="2020-10" db="EMBL/GenBank/DDBJ databases">
        <authorList>
            <person name="Han B."/>
            <person name="Lu T."/>
            <person name="Zhao Q."/>
            <person name="Huang X."/>
            <person name="Zhao Y."/>
        </authorList>
    </citation>
    <scope>NUCLEOTIDE SEQUENCE</scope>
</reference>
<dbReference type="InterPro" id="IPR011009">
    <property type="entry name" value="Kinase-like_dom_sf"/>
</dbReference>
<keyword evidence="13" id="KW-1185">Reference proteome</keyword>
<organism evidence="12 13">
    <name type="scientific">Miscanthus lutarioriparius</name>
    <dbReference type="NCBI Taxonomy" id="422564"/>
    <lineage>
        <taxon>Eukaryota</taxon>
        <taxon>Viridiplantae</taxon>
        <taxon>Streptophyta</taxon>
        <taxon>Embryophyta</taxon>
        <taxon>Tracheophyta</taxon>
        <taxon>Spermatophyta</taxon>
        <taxon>Magnoliopsida</taxon>
        <taxon>Liliopsida</taxon>
        <taxon>Poales</taxon>
        <taxon>Poaceae</taxon>
        <taxon>PACMAD clade</taxon>
        <taxon>Panicoideae</taxon>
        <taxon>Andropogonodae</taxon>
        <taxon>Andropogoneae</taxon>
        <taxon>Saccharinae</taxon>
        <taxon>Miscanthus</taxon>
    </lineage>
</organism>
<evidence type="ECO:0000256" key="6">
    <source>
        <dbReference type="ARBA" id="ARBA00022821"/>
    </source>
</evidence>
<dbReference type="Proteomes" id="UP000604825">
    <property type="component" value="Unassembled WGS sequence"/>
</dbReference>
<feature type="binding site" evidence="8">
    <location>
        <position position="122"/>
    </location>
    <ligand>
        <name>ATP</name>
        <dbReference type="ChEBI" id="CHEBI:30616"/>
    </ligand>
</feature>
<dbReference type="SUPFAM" id="SSF56112">
    <property type="entry name" value="Protein kinase-like (PK-like)"/>
    <property type="match status" value="1"/>
</dbReference>
<evidence type="ECO:0000256" key="4">
    <source>
        <dbReference type="ARBA" id="ARBA00022741"/>
    </source>
</evidence>
<keyword evidence="6" id="KW-0611">Plant defense</keyword>
<dbReference type="InterPro" id="IPR017441">
    <property type="entry name" value="Protein_kinase_ATP_BS"/>
</dbReference>
<feature type="region of interest" description="Disordered" evidence="10">
    <location>
        <begin position="371"/>
        <end position="431"/>
    </location>
</feature>
<keyword evidence="5" id="KW-0418">Kinase</keyword>
<evidence type="ECO:0000256" key="9">
    <source>
        <dbReference type="RuleBase" id="RU000304"/>
    </source>
</evidence>
<evidence type="ECO:0000256" key="3">
    <source>
        <dbReference type="ARBA" id="ARBA00022679"/>
    </source>
</evidence>
<dbReference type="Gene3D" id="1.10.510.10">
    <property type="entry name" value="Transferase(Phosphotransferase) domain 1"/>
    <property type="match status" value="1"/>
</dbReference>
<sequence length="431" mass="46785">MGNCMDKAVPVDHNTSYQSKLGSKSISSSNPSTVKSGSTRSTWTVASYKDSRELPPRTEGEILSSTNLKAFTFGDLKSASKNFRSDSLIGEGGFGYVFKGWIDEQTLAPSKPGSGMVVAIKKLKPEGFQGHKEWLTEVDYLGQLHHQNLVKLIGYCSDGDNRLLVYEYMPKGSLENHLFRRGADPLHWGIRLKVAIGAAKGLSFLHDAENQVIYRDFKASNILLDTEFNAKLSDFGLAKAGPTGDRTHVSTQVMGTQGYAAPEYIATGRLSVKADVYSFGVVLLELLTGRRALDKSKPVSEQSLVDWARPYLGDKRRLLRIMDSKLGGQYPKKGAHAVAGIALQCIRNDGKMRPAMSEVVEKLEQLQDPKYNIAVPQVNTRQTSPSTSGSVPRSPMKAQPSPRCLSGSASPLPAAAAGSPLPGSCRTAQVH</sequence>
<feature type="region of interest" description="Disordered" evidence="10">
    <location>
        <begin position="16"/>
        <end position="41"/>
    </location>
</feature>
<dbReference type="Pfam" id="PF07714">
    <property type="entry name" value="PK_Tyr_Ser-Thr"/>
    <property type="match status" value="1"/>
</dbReference>
<dbReference type="InterPro" id="IPR008271">
    <property type="entry name" value="Ser/Thr_kinase_AS"/>
</dbReference>
<accession>A0A811MEE5</accession>
<dbReference type="GO" id="GO:0006952">
    <property type="term" value="P:defense response"/>
    <property type="evidence" value="ECO:0007669"/>
    <property type="project" value="UniProtKB-KW"/>
</dbReference>
<comment type="similarity">
    <text evidence="9">Belongs to the protein kinase superfamily.</text>
</comment>
<evidence type="ECO:0000256" key="7">
    <source>
        <dbReference type="ARBA" id="ARBA00022840"/>
    </source>
</evidence>
<evidence type="ECO:0000256" key="8">
    <source>
        <dbReference type="PROSITE-ProRule" id="PRU10141"/>
    </source>
</evidence>
<dbReference type="PROSITE" id="PS00108">
    <property type="entry name" value="PROTEIN_KINASE_ST"/>
    <property type="match status" value="1"/>
</dbReference>
<dbReference type="InterPro" id="IPR000719">
    <property type="entry name" value="Prot_kinase_dom"/>
</dbReference>
<feature type="compositionally biased region" description="Low complexity" evidence="10">
    <location>
        <begin position="405"/>
        <end position="424"/>
    </location>
</feature>
<dbReference type="InterPro" id="IPR001245">
    <property type="entry name" value="Ser-Thr/Tyr_kinase_cat_dom"/>
</dbReference>
<comment type="caution">
    <text evidence="12">The sequence shown here is derived from an EMBL/GenBank/DDBJ whole genome shotgun (WGS) entry which is preliminary data.</text>
</comment>
<dbReference type="AlphaFoldDB" id="A0A811MEE5"/>
<proteinExistence type="inferred from homology"/>
<keyword evidence="7 8" id="KW-0067">ATP-binding</keyword>
<dbReference type="PROSITE" id="PS00107">
    <property type="entry name" value="PROTEIN_KINASE_ATP"/>
    <property type="match status" value="1"/>
</dbReference>
<dbReference type="GO" id="GO:0005524">
    <property type="term" value="F:ATP binding"/>
    <property type="evidence" value="ECO:0007669"/>
    <property type="project" value="UniProtKB-UniRule"/>
</dbReference>
<dbReference type="InterPro" id="IPR050823">
    <property type="entry name" value="Plant_Ser_Thr_Prot_Kinase"/>
</dbReference>
<dbReference type="PROSITE" id="PS50011">
    <property type="entry name" value="PROTEIN_KINASE_DOM"/>
    <property type="match status" value="1"/>
</dbReference>
<dbReference type="EC" id="2.7.11.1" evidence="1"/>
<feature type="compositionally biased region" description="Polar residues" evidence="10">
    <location>
        <begin position="377"/>
        <end position="391"/>
    </location>
</feature>
<dbReference type="GO" id="GO:0004674">
    <property type="term" value="F:protein serine/threonine kinase activity"/>
    <property type="evidence" value="ECO:0007669"/>
    <property type="project" value="UniProtKB-KW"/>
</dbReference>
<evidence type="ECO:0000256" key="2">
    <source>
        <dbReference type="ARBA" id="ARBA00022527"/>
    </source>
</evidence>
<evidence type="ECO:0000256" key="1">
    <source>
        <dbReference type="ARBA" id="ARBA00012513"/>
    </source>
</evidence>